<organism evidence="1 2">
    <name type="scientific">Calothrix parasitica NIES-267</name>
    <dbReference type="NCBI Taxonomy" id="1973488"/>
    <lineage>
        <taxon>Bacteria</taxon>
        <taxon>Bacillati</taxon>
        <taxon>Cyanobacteriota</taxon>
        <taxon>Cyanophyceae</taxon>
        <taxon>Nostocales</taxon>
        <taxon>Calotrichaceae</taxon>
        <taxon>Calothrix</taxon>
    </lineage>
</organism>
<gene>
    <name evidence="1" type="ORF">NIES267_02350</name>
</gene>
<dbReference type="Proteomes" id="UP000218418">
    <property type="component" value="Chromosome"/>
</dbReference>
<dbReference type="EMBL" id="AP018227">
    <property type="protein sequence ID" value="BAY80770.1"/>
    <property type="molecule type" value="Genomic_DNA"/>
</dbReference>
<sequence>MESLPNQWADIQPDEIYHTINGLLVSFSPEQIKLVALPWFDNRTLIQVYDFRRIKKSPNLE</sequence>
<keyword evidence="2" id="KW-1185">Reference proteome</keyword>
<name>A0A1Z4LHQ4_9CYAN</name>
<protein>
    <submittedName>
        <fullName evidence="1">Uncharacterized protein</fullName>
    </submittedName>
</protein>
<dbReference type="OrthoDB" id="486803at2"/>
<evidence type="ECO:0000313" key="1">
    <source>
        <dbReference type="EMBL" id="BAY80770.1"/>
    </source>
</evidence>
<evidence type="ECO:0000313" key="2">
    <source>
        <dbReference type="Proteomes" id="UP000218418"/>
    </source>
</evidence>
<proteinExistence type="predicted"/>
<accession>A0A1Z4LHQ4</accession>
<dbReference type="AlphaFoldDB" id="A0A1Z4LHQ4"/>
<reference evidence="1 2" key="1">
    <citation type="submission" date="2017-06" db="EMBL/GenBank/DDBJ databases">
        <title>Genome sequencing of cyanobaciteial culture collection at National Institute for Environmental Studies (NIES).</title>
        <authorList>
            <person name="Hirose Y."/>
            <person name="Shimura Y."/>
            <person name="Fujisawa T."/>
            <person name="Nakamura Y."/>
            <person name="Kawachi M."/>
        </authorList>
    </citation>
    <scope>NUCLEOTIDE SEQUENCE [LARGE SCALE GENOMIC DNA]</scope>
    <source>
        <strain evidence="1 2">NIES-267</strain>
    </source>
</reference>